<dbReference type="PRINTS" id="PR00400">
    <property type="entry name" value="TETREPRESSOR"/>
</dbReference>
<dbReference type="InterPro" id="IPR036271">
    <property type="entry name" value="Tet_transcr_reg_TetR-rel_C_sf"/>
</dbReference>
<evidence type="ECO:0000313" key="7">
    <source>
        <dbReference type="EMBL" id="NYG22454.1"/>
    </source>
</evidence>
<dbReference type="InterPro" id="IPR004111">
    <property type="entry name" value="Repressor_TetR_C"/>
</dbReference>
<keyword evidence="3 5" id="KW-0238">DNA-binding</keyword>
<evidence type="ECO:0000256" key="4">
    <source>
        <dbReference type="ARBA" id="ARBA00023163"/>
    </source>
</evidence>
<dbReference type="EMBL" id="JACCFI010000001">
    <property type="protein sequence ID" value="NYG22454.1"/>
    <property type="molecule type" value="Genomic_DNA"/>
</dbReference>
<feature type="DNA-binding region" description="H-T-H motif" evidence="5">
    <location>
        <begin position="33"/>
        <end position="52"/>
    </location>
</feature>
<dbReference type="GO" id="GO:0000976">
    <property type="term" value="F:transcription cis-regulatory region binding"/>
    <property type="evidence" value="ECO:0007669"/>
    <property type="project" value="TreeGrafter"/>
</dbReference>
<dbReference type="Gene3D" id="1.10.357.10">
    <property type="entry name" value="Tetracycline Repressor, domain 2"/>
    <property type="match status" value="1"/>
</dbReference>
<evidence type="ECO:0000256" key="2">
    <source>
        <dbReference type="ARBA" id="ARBA00023015"/>
    </source>
</evidence>
<accession>A0A852X4L3</accession>
<evidence type="ECO:0000256" key="1">
    <source>
        <dbReference type="ARBA" id="ARBA00022491"/>
    </source>
</evidence>
<evidence type="ECO:0000256" key="5">
    <source>
        <dbReference type="PROSITE-ProRule" id="PRU00335"/>
    </source>
</evidence>
<dbReference type="InterPro" id="IPR009057">
    <property type="entry name" value="Homeodomain-like_sf"/>
</dbReference>
<keyword evidence="4" id="KW-0804">Transcription</keyword>
<dbReference type="Pfam" id="PF00440">
    <property type="entry name" value="TetR_N"/>
    <property type="match status" value="1"/>
</dbReference>
<dbReference type="SUPFAM" id="SSF46689">
    <property type="entry name" value="Homeodomain-like"/>
    <property type="match status" value="1"/>
</dbReference>
<reference evidence="7 8" key="1">
    <citation type="submission" date="2020-07" db="EMBL/GenBank/DDBJ databases">
        <title>Sequencing the genomes of 1000 actinobacteria strains.</title>
        <authorList>
            <person name="Klenk H.-P."/>
        </authorList>
    </citation>
    <scope>NUCLEOTIDE SEQUENCE [LARGE SCALE GENOMIC DNA]</scope>
    <source>
        <strain evidence="7 8">DSM 8598</strain>
    </source>
</reference>
<dbReference type="InterPro" id="IPR003012">
    <property type="entry name" value="Tet_transcr_reg_TetR"/>
</dbReference>
<dbReference type="PROSITE" id="PS50977">
    <property type="entry name" value="HTH_TETR_2"/>
    <property type="match status" value="1"/>
</dbReference>
<dbReference type="Gene3D" id="1.10.10.60">
    <property type="entry name" value="Homeodomain-like"/>
    <property type="match status" value="1"/>
</dbReference>
<sequence length="229" mass="24893">MPQRSVVRPQLTRESVLQAALQLADRDGIEALTMRALAEQLGVEAMSIYYHLPNKDAILDGLVEVVFAEIDHEVGGFAPPPATDASSWAPALRERILGARSVQLRHPWLPNVMNARGASGPNAMRHVDGVVGIMRAGGMSHDLIHHSLHAIGSRMYGYVQELSDDGAAPAPLELEHLAALAPHLAAMLAEVVHDDPESTLGWCDDQTEFEFGLDLLLEGLERRRAAQPN</sequence>
<dbReference type="RefSeq" id="WP_179552262.1">
    <property type="nucleotide sequence ID" value="NZ_JACCFI010000001.1"/>
</dbReference>
<feature type="domain" description="HTH tetR-type" evidence="6">
    <location>
        <begin position="10"/>
        <end position="70"/>
    </location>
</feature>
<gene>
    <name evidence="7" type="ORF">BJY17_003201</name>
</gene>
<dbReference type="InterPro" id="IPR050109">
    <property type="entry name" value="HTH-type_TetR-like_transc_reg"/>
</dbReference>
<keyword evidence="1" id="KW-0678">Repressor</keyword>
<dbReference type="Proteomes" id="UP000549066">
    <property type="component" value="Unassembled WGS sequence"/>
</dbReference>
<dbReference type="GO" id="GO:0045892">
    <property type="term" value="P:negative regulation of DNA-templated transcription"/>
    <property type="evidence" value="ECO:0007669"/>
    <property type="project" value="InterPro"/>
</dbReference>
<organism evidence="7 8">
    <name type="scientific">Agromyces hippuratus</name>
    <dbReference type="NCBI Taxonomy" id="286438"/>
    <lineage>
        <taxon>Bacteria</taxon>
        <taxon>Bacillati</taxon>
        <taxon>Actinomycetota</taxon>
        <taxon>Actinomycetes</taxon>
        <taxon>Micrococcales</taxon>
        <taxon>Microbacteriaceae</taxon>
        <taxon>Agromyces</taxon>
    </lineage>
</organism>
<dbReference type="InterPro" id="IPR001647">
    <property type="entry name" value="HTH_TetR"/>
</dbReference>
<dbReference type="AlphaFoldDB" id="A0A852X4L3"/>
<comment type="caution">
    <text evidence="7">The sequence shown here is derived from an EMBL/GenBank/DDBJ whole genome shotgun (WGS) entry which is preliminary data.</text>
</comment>
<dbReference type="PANTHER" id="PTHR30055">
    <property type="entry name" value="HTH-TYPE TRANSCRIPTIONAL REGULATOR RUTR"/>
    <property type="match status" value="1"/>
</dbReference>
<keyword evidence="8" id="KW-1185">Reference proteome</keyword>
<dbReference type="GO" id="GO:0003700">
    <property type="term" value="F:DNA-binding transcription factor activity"/>
    <property type="evidence" value="ECO:0007669"/>
    <property type="project" value="TreeGrafter"/>
</dbReference>
<dbReference type="GO" id="GO:0046677">
    <property type="term" value="P:response to antibiotic"/>
    <property type="evidence" value="ECO:0007669"/>
    <property type="project" value="InterPro"/>
</dbReference>
<proteinExistence type="predicted"/>
<dbReference type="PRINTS" id="PR00455">
    <property type="entry name" value="HTHTETR"/>
</dbReference>
<dbReference type="SUPFAM" id="SSF48498">
    <property type="entry name" value="Tetracyclin repressor-like, C-terminal domain"/>
    <property type="match status" value="1"/>
</dbReference>
<dbReference type="PANTHER" id="PTHR30055:SF151">
    <property type="entry name" value="TRANSCRIPTIONAL REGULATORY PROTEIN"/>
    <property type="match status" value="1"/>
</dbReference>
<dbReference type="Pfam" id="PF02909">
    <property type="entry name" value="TetR_C_1"/>
    <property type="match status" value="1"/>
</dbReference>
<evidence type="ECO:0000259" key="6">
    <source>
        <dbReference type="PROSITE" id="PS50977"/>
    </source>
</evidence>
<evidence type="ECO:0000313" key="8">
    <source>
        <dbReference type="Proteomes" id="UP000549066"/>
    </source>
</evidence>
<keyword evidence="2" id="KW-0805">Transcription regulation</keyword>
<name>A0A852X4L3_9MICO</name>
<protein>
    <submittedName>
        <fullName evidence="7">AcrR family transcriptional regulator</fullName>
    </submittedName>
</protein>
<evidence type="ECO:0000256" key="3">
    <source>
        <dbReference type="ARBA" id="ARBA00023125"/>
    </source>
</evidence>